<dbReference type="PANTHER" id="PTHR40660">
    <property type="entry name" value="5'-PHOSPHATE OXIDASE PUTATIVE DOMAIN-CONTAINING PROTEIN-RELATED"/>
    <property type="match status" value="1"/>
</dbReference>
<dbReference type="Gene3D" id="2.30.110.10">
    <property type="entry name" value="Electron Transport, Fmn-binding Protein, Chain A"/>
    <property type="match status" value="1"/>
</dbReference>
<dbReference type="InterPro" id="IPR029016">
    <property type="entry name" value="GAF-like_dom_sf"/>
</dbReference>
<dbReference type="InterPro" id="IPR011576">
    <property type="entry name" value="Pyridox_Oxase_N"/>
</dbReference>
<dbReference type="AlphaFoldDB" id="A0A557QEQ0"/>
<comment type="caution">
    <text evidence="3">The sequence shown here is derived from an EMBL/GenBank/DDBJ whole genome shotgun (WGS) entry which is preliminary data.</text>
</comment>
<gene>
    <name evidence="3" type="ORF">FHP91_19700</name>
</gene>
<evidence type="ECO:0000259" key="2">
    <source>
        <dbReference type="Pfam" id="PF01590"/>
    </source>
</evidence>
<dbReference type="OrthoDB" id="1494384at2"/>
<dbReference type="Gene3D" id="3.30.450.40">
    <property type="match status" value="1"/>
</dbReference>
<evidence type="ECO:0000259" key="1">
    <source>
        <dbReference type="Pfam" id="PF01243"/>
    </source>
</evidence>
<proteinExistence type="predicted"/>
<protein>
    <submittedName>
        <fullName evidence="3">GAF domain-containing protein</fullName>
    </submittedName>
</protein>
<keyword evidence="4" id="KW-1185">Reference proteome</keyword>
<sequence length="453" mass="49354">MNTVLNLDSLRSCLEGILPAGLATCAPDGTPNVTYVSQLMYVDPEHVALSFQFFNKTRENILANPHATVLMMDPDTAARYRLSIRYLRTETAGPLFERMKATLAGIASHTGMAGVFRLRGADIYRVLAIEAVPGHSLPPPVARAPLLPALRRSVDALAGCRSLEHLIDTLAQCLERHFGITHQMLLMADATRPRLYIVASRGYASSGAGAEIPYGVGVIGVAAREQTPIRIIFPAAEYAYGRAIREQLEGGELADRLEASIPLPGLPDPSSQLAVPVRAGDRLMAVLYVESDQQYRFDYDMEDALVALCAMLGPCMCALQFEALEDDGTPAVPARPPPDAAAPPLRVRYFAQDGSIFLDDTYLIKGVAGSILWALLQDHQTLGRCEFSKRELRLDPRLRLPEVADNLDARLILLSRRLADREADLRIEKAGRGRIRLALARPVSLIAGGVQAA</sequence>
<feature type="domain" description="Pyridoxamine 5'-phosphate oxidase N-terminal" evidence="1">
    <location>
        <begin position="10"/>
        <end position="85"/>
    </location>
</feature>
<dbReference type="Pfam" id="PF01243">
    <property type="entry name" value="PNPOx_N"/>
    <property type="match status" value="1"/>
</dbReference>
<evidence type="ECO:0000313" key="3">
    <source>
        <dbReference type="EMBL" id="TVO51399.1"/>
    </source>
</evidence>
<feature type="domain" description="GAF" evidence="2">
    <location>
        <begin position="163"/>
        <end position="313"/>
    </location>
</feature>
<dbReference type="Pfam" id="PF01590">
    <property type="entry name" value="GAF"/>
    <property type="match status" value="1"/>
</dbReference>
<dbReference type="Proteomes" id="UP000319502">
    <property type="component" value="Unassembled WGS sequence"/>
</dbReference>
<evidence type="ECO:0000313" key="4">
    <source>
        <dbReference type="Proteomes" id="UP000319502"/>
    </source>
</evidence>
<dbReference type="PANTHER" id="PTHR40660:SF1">
    <property type="entry name" value="5'-PHOSPHATE OXIDASE PUTATIVE DOMAIN-CONTAINING PROTEIN-RELATED"/>
    <property type="match status" value="1"/>
</dbReference>
<name>A0A557QEQ0_9RHOO</name>
<dbReference type="EMBL" id="VMNK01000020">
    <property type="protein sequence ID" value="TVO51399.1"/>
    <property type="molecule type" value="Genomic_DNA"/>
</dbReference>
<dbReference type="InterPro" id="IPR012349">
    <property type="entry name" value="Split_barrel_FMN-bd"/>
</dbReference>
<dbReference type="InterPro" id="IPR003018">
    <property type="entry name" value="GAF"/>
</dbReference>
<dbReference type="SUPFAM" id="SSF50475">
    <property type="entry name" value="FMN-binding split barrel"/>
    <property type="match status" value="1"/>
</dbReference>
<organism evidence="3 4">
    <name type="scientific">Denitromonas halophila</name>
    <dbReference type="NCBI Taxonomy" id="1629404"/>
    <lineage>
        <taxon>Bacteria</taxon>
        <taxon>Pseudomonadati</taxon>
        <taxon>Pseudomonadota</taxon>
        <taxon>Betaproteobacteria</taxon>
        <taxon>Rhodocyclales</taxon>
        <taxon>Zoogloeaceae</taxon>
        <taxon>Denitromonas</taxon>
    </lineage>
</organism>
<dbReference type="SUPFAM" id="SSF55781">
    <property type="entry name" value="GAF domain-like"/>
    <property type="match status" value="1"/>
</dbReference>
<accession>A0A557QEQ0</accession>
<reference evidence="3 4" key="1">
    <citation type="submission" date="2019-07" db="EMBL/GenBank/DDBJ databases">
        <title>The pathways for chlorine oxyanion respiration interact through the shared metabolite chlorate.</title>
        <authorList>
            <person name="Barnum T.P."/>
            <person name="Cheng Y."/>
            <person name="Hill K.A."/>
            <person name="Lucas L.N."/>
            <person name="Carlson H.K."/>
            <person name="Coates J.D."/>
        </authorList>
    </citation>
    <scope>NUCLEOTIDE SEQUENCE [LARGE SCALE GENOMIC DNA]</scope>
    <source>
        <strain evidence="3 4">SFB-3</strain>
    </source>
</reference>
<dbReference type="RefSeq" id="WP_144311212.1">
    <property type="nucleotide sequence ID" value="NZ_VMNK01000020.1"/>
</dbReference>